<feature type="coiled-coil region" evidence="1">
    <location>
        <begin position="73"/>
        <end position="100"/>
    </location>
</feature>
<name>A0A9D2FXG5_9BACT</name>
<protein>
    <submittedName>
        <fullName evidence="2">Uncharacterized protein</fullName>
    </submittedName>
</protein>
<sequence length="172" mass="20338">MVKNLYIPDSYESVDTKVDSAFAPFDSPELYYQISELLEMDDKTQEYENKVKHAKSSIAIWSNPYDAFSRNRHEESKAEYKEYMEKLNAIQKRIMKTADNIRKIVRQEPRFIGYKAVHRYRAKNNAGQVLMGNQLYILNGDLTKIIASYDMESREYTVFHEVVERVMEEINE</sequence>
<dbReference type="EMBL" id="DXBE01000020">
    <property type="protein sequence ID" value="HIZ68612.1"/>
    <property type="molecule type" value="Genomic_DNA"/>
</dbReference>
<evidence type="ECO:0000313" key="2">
    <source>
        <dbReference type="EMBL" id="HIZ68612.1"/>
    </source>
</evidence>
<dbReference type="AlphaFoldDB" id="A0A9D2FXG5"/>
<dbReference type="Proteomes" id="UP000824055">
    <property type="component" value="Unassembled WGS sequence"/>
</dbReference>
<keyword evidence="1" id="KW-0175">Coiled coil</keyword>
<proteinExistence type="predicted"/>
<comment type="caution">
    <text evidence="2">The sequence shown here is derived from an EMBL/GenBank/DDBJ whole genome shotgun (WGS) entry which is preliminary data.</text>
</comment>
<reference evidence="2" key="2">
    <citation type="submission" date="2021-04" db="EMBL/GenBank/DDBJ databases">
        <authorList>
            <person name="Gilroy R."/>
        </authorList>
    </citation>
    <scope>NUCLEOTIDE SEQUENCE</scope>
    <source>
        <strain evidence="2">ChiHecec3B27-8219</strain>
    </source>
</reference>
<organism evidence="2 3">
    <name type="scientific">Candidatus Prevotella avicola</name>
    <dbReference type="NCBI Taxonomy" id="2838738"/>
    <lineage>
        <taxon>Bacteria</taxon>
        <taxon>Pseudomonadati</taxon>
        <taxon>Bacteroidota</taxon>
        <taxon>Bacteroidia</taxon>
        <taxon>Bacteroidales</taxon>
        <taxon>Prevotellaceae</taxon>
        <taxon>Prevotella</taxon>
    </lineage>
</organism>
<gene>
    <name evidence="2" type="ORF">H9966_01815</name>
</gene>
<evidence type="ECO:0000256" key="1">
    <source>
        <dbReference type="SAM" id="Coils"/>
    </source>
</evidence>
<reference evidence="2" key="1">
    <citation type="journal article" date="2021" name="PeerJ">
        <title>Extensive microbial diversity within the chicken gut microbiome revealed by metagenomics and culture.</title>
        <authorList>
            <person name="Gilroy R."/>
            <person name="Ravi A."/>
            <person name="Getino M."/>
            <person name="Pursley I."/>
            <person name="Horton D.L."/>
            <person name="Alikhan N.F."/>
            <person name="Baker D."/>
            <person name="Gharbi K."/>
            <person name="Hall N."/>
            <person name="Watson M."/>
            <person name="Adriaenssens E.M."/>
            <person name="Foster-Nyarko E."/>
            <person name="Jarju S."/>
            <person name="Secka A."/>
            <person name="Antonio M."/>
            <person name="Oren A."/>
            <person name="Chaudhuri R.R."/>
            <person name="La Ragione R."/>
            <person name="Hildebrand F."/>
            <person name="Pallen M.J."/>
        </authorList>
    </citation>
    <scope>NUCLEOTIDE SEQUENCE</scope>
    <source>
        <strain evidence="2">ChiHecec3B27-8219</strain>
    </source>
</reference>
<evidence type="ECO:0000313" key="3">
    <source>
        <dbReference type="Proteomes" id="UP000824055"/>
    </source>
</evidence>
<accession>A0A9D2FXG5</accession>